<feature type="domain" description="Serine aminopeptidase S33" evidence="1">
    <location>
        <begin position="51"/>
        <end position="287"/>
    </location>
</feature>
<dbReference type="EMBL" id="RRYP01020379">
    <property type="protein sequence ID" value="TNV72939.1"/>
    <property type="molecule type" value="Genomic_DNA"/>
</dbReference>
<evidence type="ECO:0000313" key="2">
    <source>
        <dbReference type="EMBL" id="TNV72939.1"/>
    </source>
</evidence>
<dbReference type="PANTHER" id="PTHR11614">
    <property type="entry name" value="PHOSPHOLIPASE-RELATED"/>
    <property type="match status" value="1"/>
</dbReference>
<proteinExistence type="predicted"/>
<name>A0A8J8NDT7_HALGN</name>
<dbReference type="Gene3D" id="3.40.50.1820">
    <property type="entry name" value="alpha/beta hydrolase"/>
    <property type="match status" value="1"/>
</dbReference>
<protein>
    <recommendedName>
        <fullName evidence="1">Serine aminopeptidase S33 domain-containing protein</fullName>
    </recommendedName>
</protein>
<dbReference type="OrthoDB" id="2498029at2759"/>
<sequence>MLNVSQTLLKPDEYHEFKESFIDFREFPFPEVNPLKIQDLANYRYPSLQSKRKGIIFYIHGYGEYVQRYGYFAKKYAEAGYDFVGVDQRGFGYSQGKKGLLNSQEDICQDLLVHIDGVSKNYPDTETPKYLLGFSLGGFLTTRLLLQRPNYFKAVALLAPFFEFKHADKFSKASMPVLRELAVSNPNKKMMLFPMKPLPLEHKLHFVLDPLNQTRDVPAKNLYELNKMRTANIEETVNALNLPFYMCLGDQDQIVENTKSQKIWQQSQSKIKHLTILEGQDHMLFHDHHSAERVSSEVIAFFNSV</sequence>
<accession>A0A8J8NDT7</accession>
<reference evidence="2" key="1">
    <citation type="submission" date="2019-06" db="EMBL/GenBank/DDBJ databases">
        <authorList>
            <person name="Zheng W."/>
        </authorList>
    </citation>
    <scope>NUCLEOTIDE SEQUENCE</scope>
    <source>
        <strain evidence="2">QDHG01</strain>
    </source>
</reference>
<comment type="caution">
    <text evidence="2">The sequence shown here is derived from an EMBL/GenBank/DDBJ whole genome shotgun (WGS) entry which is preliminary data.</text>
</comment>
<dbReference type="InterPro" id="IPR051044">
    <property type="entry name" value="MAG_DAG_Lipase"/>
</dbReference>
<dbReference type="Proteomes" id="UP000785679">
    <property type="component" value="Unassembled WGS sequence"/>
</dbReference>
<organism evidence="2 3">
    <name type="scientific">Halteria grandinella</name>
    <dbReference type="NCBI Taxonomy" id="5974"/>
    <lineage>
        <taxon>Eukaryota</taxon>
        <taxon>Sar</taxon>
        <taxon>Alveolata</taxon>
        <taxon>Ciliophora</taxon>
        <taxon>Intramacronucleata</taxon>
        <taxon>Spirotrichea</taxon>
        <taxon>Stichotrichia</taxon>
        <taxon>Sporadotrichida</taxon>
        <taxon>Halteriidae</taxon>
        <taxon>Halteria</taxon>
    </lineage>
</organism>
<dbReference type="InterPro" id="IPR022742">
    <property type="entry name" value="Hydrolase_4"/>
</dbReference>
<dbReference type="Pfam" id="PF12146">
    <property type="entry name" value="Hydrolase_4"/>
    <property type="match status" value="1"/>
</dbReference>
<evidence type="ECO:0000313" key="3">
    <source>
        <dbReference type="Proteomes" id="UP000785679"/>
    </source>
</evidence>
<dbReference type="SUPFAM" id="SSF53474">
    <property type="entry name" value="alpha/beta-Hydrolases"/>
    <property type="match status" value="1"/>
</dbReference>
<keyword evidence="3" id="KW-1185">Reference proteome</keyword>
<dbReference type="AlphaFoldDB" id="A0A8J8NDT7"/>
<evidence type="ECO:0000259" key="1">
    <source>
        <dbReference type="Pfam" id="PF12146"/>
    </source>
</evidence>
<dbReference type="InterPro" id="IPR029058">
    <property type="entry name" value="AB_hydrolase_fold"/>
</dbReference>
<gene>
    <name evidence="2" type="ORF">FGO68_gene9903</name>
</gene>